<evidence type="ECO:0000256" key="2">
    <source>
        <dbReference type="ARBA" id="ARBA00007079"/>
    </source>
</evidence>
<name>A0A6I9TVF4_SESIN</name>
<evidence type="ECO:0000256" key="9">
    <source>
        <dbReference type="SAM" id="Phobius"/>
    </source>
</evidence>
<reference evidence="11" key="1">
    <citation type="submission" date="2025-08" db="UniProtKB">
        <authorList>
            <consortium name="RefSeq"/>
        </authorList>
    </citation>
    <scope>IDENTIFICATION</scope>
</reference>
<accession>A0A6I9TVF4</accession>
<keyword evidence="4 9" id="KW-0812">Transmembrane</keyword>
<gene>
    <name evidence="11" type="primary">LOC105170060</name>
</gene>
<evidence type="ECO:0000256" key="6">
    <source>
        <dbReference type="ARBA" id="ARBA00023065"/>
    </source>
</evidence>
<dbReference type="KEGG" id="sind:105170060"/>
<dbReference type="InterPro" id="IPR020966">
    <property type="entry name" value="ALMT"/>
</dbReference>
<feature type="transmembrane region" description="Helical" evidence="9">
    <location>
        <begin position="131"/>
        <end position="150"/>
    </location>
</feature>
<keyword evidence="10" id="KW-1185">Reference proteome</keyword>
<evidence type="ECO:0000313" key="10">
    <source>
        <dbReference type="Proteomes" id="UP000504604"/>
    </source>
</evidence>
<dbReference type="AlphaFoldDB" id="A0A6I9TVF4"/>
<sequence>MASESQDNVKGLTKVWGWVKGCFGKIVNVVTGVAKDAKKLGEEDPRRVVHSFKVGLAITLVSLFYYFDFFYEGFGVNAMWAVMTVVVVFEFSVGATLGKGVNRAIATLLGGALGVGAHRLASFTGEKIECIILGMSVFLIAAVATFVRFFPKLKARYDYGLLIFILTFSLISVSGYRDDEVLDMAHRRLSTILIGGSATVFISIFICPIWAGEDLHKITAANIEKLGTFLEGFGREYFRVENDKNQENRTSLDEYKSVLNSKGSEDSLVNFAKWEPRHGKFRYRQPWDQYLKIGSLTRECAYKIDALNGYLTSDVQTPIEIRSKIQESCTKMSSECSVALRELAVGIKTMTCSLSADPHLLNAKTAAKRLKSSLKTNLWADTDLLEIVPAVTVASLLIEIVSCTVKIADAVHELASLSKFKIPDPQMIKQISLEKTPKTPRTPSIEASHNFNIIVE</sequence>
<comment type="similarity">
    <text evidence="2">Belongs to the aromatic acid exporter (TC 2.A.85) family.</text>
</comment>
<dbReference type="GO" id="GO:0015743">
    <property type="term" value="P:malate transport"/>
    <property type="evidence" value="ECO:0007669"/>
    <property type="project" value="InterPro"/>
</dbReference>
<dbReference type="GeneID" id="105170060"/>
<feature type="transmembrane region" description="Helical" evidence="9">
    <location>
        <begin position="189"/>
        <end position="211"/>
    </location>
</feature>
<dbReference type="InParanoid" id="A0A6I9TVF4"/>
<protein>
    <submittedName>
        <fullName evidence="11">Aluminum-activated malate transporter 2-like</fullName>
    </submittedName>
</protein>
<dbReference type="Gramene" id="SIN_1010604.t">
    <property type="protein sequence ID" value="SIN_1010604.t"/>
    <property type="gene ID" value="SIN_1010604"/>
</dbReference>
<dbReference type="PANTHER" id="PTHR31086">
    <property type="entry name" value="ALUMINUM-ACTIVATED MALATE TRANSPORTER 10"/>
    <property type="match status" value="1"/>
</dbReference>
<keyword evidence="5 9" id="KW-1133">Transmembrane helix</keyword>
<keyword evidence="7 9" id="KW-0472">Membrane</keyword>
<dbReference type="OrthoDB" id="68611at2759"/>
<feature type="transmembrane region" description="Helical" evidence="9">
    <location>
        <begin position="79"/>
        <end position="97"/>
    </location>
</feature>
<evidence type="ECO:0000256" key="1">
    <source>
        <dbReference type="ARBA" id="ARBA00004141"/>
    </source>
</evidence>
<evidence type="ECO:0000256" key="7">
    <source>
        <dbReference type="ARBA" id="ARBA00023136"/>
    </source>
</evidence>
<dbReference type="Pfam" id="PF11744">
    <property type="entry name" value="ALMT"/>
    <property type="match status" value="1"/>
</dbReference>
<evidence type="ECO:0000256" key="4">
    <source>
        <dbReference type="ARBA" id="ARBA00022692"/>
    </source>
</evidence>
<keyword evidence="8" id="KW-0407">Ion channel</keyword>
<evidence type="ECO:0000256" key="3">
    <source>
        <dbReference type="ARBA" id="ARBA00022448"/>
    </source>
</evidence>
<evidence type="ECO:0000256" key="8">
    <source>
        <dbReference type="ARBA" id="ARBA00023303"/>
    </source>
</evidence>
<evidence type="ECO:0000313" key="11">
    <source>
        <dbReference type="RefSeq" id="XP_011088959.1"/>
    </source>
</evidence>
<feature type="transmembrane region" description="Helical" evidence="9">
    <location>
        <begin position="104"/>
        <end position="125"/>
    </location>
</feature>
<proteinExistence type="inferred from homology"/>
<organism evidence="10 11">
    <name type="scientific">Sesamum indicum</name>
    <name type="common">Oriental sesame</name>
    <name type="synonym">Sesamum orientale</name>
    <dbReference type="NCBI Taxonomy" id="4182"/>
    <lineage>
        <taxon>Eukaryota</taxon>
        <taxon>Viridiplantae</taxon>
        <taxon>Streptophyta</taxon>
        <taxon>Embryophyta</taxon>
        <taxon>Tracheophyta</taxon>
        <taxon>Spermatophyta</taxon>
        <taxon>Magnoliopsida</taxon>
        <taxon>eudicotyledons</taxon>
        <taxon>Gunneridae</taxon>
        <taxon>Pentapetalae</taxon>
        <taxon>asterids</taxon>
        <taxon>lamiids</taxon>
        <taxon>Lamiales</taxon>
        <taxon>Pedaliaceae</taxon>
        <taxon>Sesamum</taxon>
    </lineage>
</organism>
<feature type="transmembrane region" description="Helical" evidence="9">
    <location>
        <begin position="157"/>
        <end position="177"/>
    </location>
</feature>
<dbReference type="GO" id="GO:0034220">
    <property type="term" value="P:monoatomic ion transmembrane transport"/>
    <property type="evidence" value="ECO:0007669"/>
    <property type="project" value="UniProtKB-KW"/>
</dbReference>
<comment type="subcellular location">
    <subcellularLocation>
        <location evidence="1">Membrane</location>
        <topology evidence="1">Multi-pass membrane protein</topology>
    </subcellularLocation>
</comment>
<dbReference type="Proteomes" id="UP000504604">
    <property type="component" value="Linkage group LG9"/>
</dbReference>
<keyword evidence="6" id="KW-0406">Ion transport</keyword>
<keyword evidence="3" id="KW-0813">Transport</keyword>
<feature type="transmembrane region" description="Helical" evidence="9">
    <location>
        <begin position="48"/>
        <end position="67"/>
    </location>
</feature>
<dbReference type="GO" id="GO:0016020">
    <property type="term" value="C:membrane"/>
    <property type="evidence" value="ECO:0007669"/>
    <property type="project" value="UniProtKB-SubCell"/>
</dbReference>
<dbReference type="RefSeq" id="XP_011088959.1">
    <property type="nucleotide sequence ID" value="XM_011090657.2"/>
</dbReference>
<evidence type="ECO:0000256" key="5">
    <source>
        <dbReference type="ARBA" id="ARBA00022989"/>
    </source>
</evidence>